<keyword evidence="5" id="KW-0067">ATP-binding</keyword>
<dbReference type="InterPro" id="IPR003439">
    <property type="entry name" value="ABC_transporter-like_ATP-bd"/>
</dbReference>
<accession>A0ABQ6CNL0</accession>
<dbReference type="InterPro" id="IPR039421">
    <property type="entry name" value="Type_1_exporter"/>
</dbReference>
<feature type="domain" description="ABC transporter" evidence="9">
    <location>
        <begin position="354"/>
        <end position="590"/>
    </location>
</feature>
<dbReference type="Pfam" id="PF00005">
    <property type="entry name" value="ABC_tran"/>
    <property type="match status" value="1"/>
</dbReference>
<feature type="transmembrane region" description="Helical" evidence="8">
    <location>
        <begin position="154"/>
        <end position="172"/>
    </location>
</feature>
<dbReference type="Proteomes" id="UP001156882">
    <property type="component" value="Unassembled WGS sequence"/>
</dbReference>
<dbReference type="EMBL" id="BSPC01000054">
    <property type="protein sequence ID" value="GLS21725.1"/>
    <property type="molecule type" value="Genomic_DNA"/>
</dbReference>
<evidence type="ECO:0000313" key="12">
    <source>
        <dbReference type="Proteomes" id="UP001156882"/>
    </source>
</evidence>
<evidence type="ECO:0000256" key="7">
    <source>
        <dbReference type="ARBA" id="ARBA00023136"/>
    </source>
</evidence>
<dbReference type="PROSITE" id="PS50929">
    <property type="entry name" value="ABC_TM1F"/>
    <property type="match status" value="1"/>
</dbReference>
<keyword evidence="6 8" id="KW-1133">Transmembrane helix</keyword>
<keyword evidence="4" id="KW-0547">Nucleotide-binding</keyword>
<organism evidence="11 12">
    <name type="scientific">Labrys miyagiensis</name>
    <dbReference type="NCBI Taxonomy" id="346912"/>
    <lineage>
        <taxon>Bacteria</taxon>
        <taxon>Pseudomonadati</taxon>
        <taxon>Pseudomonadota</taxon>
        <taxon>Alphaproteobacteria</taxon>
        <taxon>Hyphomicrobiales</taxon>
        <taxon>Xanthobacteraceae</taxon>
        <taxon>Labrys</taxon>
    </lineage>
</organism>
<dbReference type="PROSITE" id="PS00211">
    <property type="entry name" value="ABC_TRANSPORTER_1"/>
    <property type="match status" value="1"/>
</dbReference>
<dbReference type="InterPro" id="IPR011527">
    <property type="entry name" value="ABC1_TM_dom"/>
</dbReference>
<dbReference type="InterPro" id="IPR017871">
    <property type="entry name" value="ABC_transporter-like_CS"/>
</dbReference>
<keyword evidence="7 8" id="KW-0472">Membrane</keyword>
<dbReference type="CDD" id="cd03249">
    <property type="entry name" value="ABC_MTABC3_MDL1_MDL2"/>
    <property type="match status" value="1"/>
</dbReference>
<dbReference type="NCBIfam" id="TIGR02204">
    <property type="entry name" value="MsbA_rel"/>
    <property type="match status" value="1"/>
</dbReference>
<protein>
    <submittedName>
        <fullName evidence="11">ABC transporter</fullName>
    </submittedName>
</protein>
<evidence type="ECO:0000256" key="1">
    <source>
        <dbReference type="ARBA" id="ARBA00004651"/>
    </source>
</evidence>
<feature type="transmembrane region" description="Helical" evidence="8">
    <location>
        <begin position="259"/>
        <end position="280"/>
    </location>
</feature>
<evidence type="ECO:0000256" key="6">
    <source>
        <dbReference type="ARBA" id="ARBA00022989"/>
    </source>
</evidence>
<evidence type="ECO:0000256" key="3">
    <source>
        <dbReference type="ARBA" id="ARBA00022692"/>
    </source>
</evidence>
<dbReference type="PANTHER" id="PTHR43394:SF1">
    <property type="entry name" value="ATP-BINDING CASSETTE SUB-FAMILY B MEMBER 10, MITOCHONDRIAL"/>
    <property type="match status" value="1"/>
</dbReference>
<evidence type="ECO:0000256" key="2">
    <source>
        <dbReference type="ARBA" id="ARBA00005417"/>
    </source>
</evidence>
<dbReference type="SUPFAM" id="SSF52540">
    <property type="entry name" value="P-loop containing nucleoside triphosphate hydrolases"/>
    <property type="match status" value="1"/>
</dbReference>
<dbReference type="Gene3D" id="3.40.50.300">
    <property type="entry name" value="P-loop containing nucleotide triphosphate hydrolases"/>
    <property type="match status" value="1"/>
</dbReference>
<dbReference type="PANTHER" id="PTHR43394">
    <property type="entry name" value="ATP-DEPENDENT PERMEASE MDL1, MITOCHONDRIAL"/>
    <property type="match status" value="1"/>
</dbReference>
<feature type="transmembrane region" description="Helical" evidence="8">
    <location>
        <begin position="77"/>
        <end position="97"/>
    </location>
</feature>
<comment type="caution">
    <text evidence="11">The sequence shown here is derived from an EMBL/GenBank/DDBJ whole genome shotgun (WGS) entry which is preliminary data.</text>
</comment>
<keyword evidence="3 8" id="KW-0812">Transmembrane</keyword>
<gene>
    <name evidence="11" type="ORF">GCM10007874_47420</name>
</gene>
<dbReference type="InterPro" id="IPR011918">
    <property type="entry name" value="ABC_MsbA_ATP-bd"/>
</dbReference>
<dbReference type="InterPro" id="IPR036640">
    <property type="entry name" value="ABC1_TM_sf"/>
</dbReference>
<keyword evidence="12" id="KW-1185">Reference proteome</keyword>
<feature type="transmembrane region" description="Helical" evidence="8">
    <location>
        <begin position="178"/>
        <end position="198"/>
    </location>
</feature>
<evidence type="ECO:0000256" key="5">
    <source>
        <dbReference type="ARBA" id="ARBA00022840"/>
    </source>
</evidence>
<evidence type="ECO:0000313" key="11">
    <source>
        <dbReference type="EMBL" id="GLS21725.1"/>
    </source>
</evidence>
<dbReference type="InterPro" id="IPR003593">
    <property type="entry name" value="AAA+_ATPase"/>
</dbReference>
<dbReference type="InterPro" id="IPR027417">
    <property type="entry name" value="P-loop_NTPase"/>
</dbReference>
<dbReference type="SUPFAM" id="SSF90123">
    <property type="entry name" value="ABC transporter transmembrane region"/>
    <property type="match status" value="1"/>
</dbReference>
<evidence type="ECO:0000256" key="8">
    <source>
        <dbReference type="SAM" id="Phobius"/>
    </source>
</evidence>
<evidence type="ECO:0000256" key="4">
    <source>
        <dbReference type="ARBA" id="ARBA00022741"/>
    </source>
</evidence>
<feature type="domain" description="ABC transmembrane type-1" evidence="10">
    <location>
        <begin position="37"/>
        <end position="319"/>
    </location>
</feature>
<proteinExistence type="inferred from homology"/>
<dbReference type="SMART" id="SM00382">
    <property type="entry name" value="AAA"/>
    <property type="match status" value="1"/>
</dbReference>
<comment type="subcellular location">
    <subcellularLocation>
        <location evidence="1">Cell membrane</location>
        <topology evidence="1">Multi-pass membrane protein</topology>
    </subcellularLocation>
</comment>
<evidence type="ECO:0000259" key="9">
    <source>
        <dbReference type="PROSITE" id="PS50893"/>
    </source>
</evidence>
<dbReference type="Pfam" id="PF00664">
    <property type="entry name" value="ABC_membrane"/>
    <property type="match status" value="1"/>
</dbReference>
<dbReference type="Gene3D" id="1.20.1560.10">
    <property type="entry name" value="ABC transporter type 1, transmembrane domain"/>
    <property type="match status" value="1"/>
</dbReference>
<sequence>MATEITAQTPETQKSSRALSPLKALIPYALHYRGRIALAFIALAVAAATTLVVPVALRRMVDFGFSLDHAGEINSYFAALTGVVLVLALASASRYYLVMTLGERVVADVRTAVFAHLTELSPLFFDTAKTGEIISRLTADTTQIKAAFGSSASVALRNLFLFAGAAAMMVVTSPKLSALVLIAIPIIVLPLVAFGRAVRVRSRKAQDTLADASAYASEIIGAMRFVQAFTAERLAIGRFSGEVERAYTAAVTSIRSRSVLTAIALFLVFASIVGVLWLGAHDVIAKTMTAGTLVQFIGYAVFGAGALSELSQVWSELIQAAGAAERLGELLHERPAIVAPAKPMALPEPARGAIAFEKVEFAYPGQPDRPVLHGIDLAVKAGETVAIVGPSGAGKSTLFQLLLRYYDPLDGRVTLDGIALPTADPKRVRQRIAVVAQDPVVFAASARDNIRFGRPDASDAEVEEAARLAAADGFIRAMPQGYDTSIGERGVTLSGGQRQRIAIARAILKDAPVLLLDEATSALDSESEKAVQRALDGLMTQRTTLVIAHRLATVQAADRIVVLEEGRIVEEGTHDALVARGGLYARLAQLQFRDAA</sequence>
<feature type="transmembrane region" description="Helical" evidence="8">
    <location>
        <begin position="36"/>
        <end position="57"/>
    </location>
</feature>
<comment type="similarity">
    <text evidence="2">Belongs to the ABC transporter superfamily.</text>
</comment>
<reference evidence="12" key="1">
    <citation type="journal article" date="2019" name="Int. J. Syst. Evol. Microbiol.">
        <title>The Global Catalogue of Microorganisms (GCM) 10K type strain sequencing project: providing services to taxonomists for standard genome sequencing and annotation.</title>
        <authorList>
            <consortium name="The Broad Institute Genomics Platform"/>
            <consortium name="The Broad Institute Genome Sequencing Center for Infectious Disease"/>
            <person name="Wu L."/>
            <person name="Ma J."/>
        </authorList>
    </citation>
    <scope>NUCLEOTIDE SEQUENCE [LARGE SCALE GENOMIC DNA]</scope>
    <source>
        <strain evidence="12">NBRC 101365</strain>
    </source>
</reference>
<evidence type="ECO:0000259" key="10">
    <source>
        <dbReference type="PROSITE" id="PS50929"/>
    </source>
</evidence>
<name>A0ABQ6CNL0_9HYPH</name>
<dbReference type="PROSITE" id="PS50893">
    <property type="entry name" value="ABC_TRANSPORTER_2"/>
    <property type="match status" value="1"/>
</dbReference>
<dbReference type="CDD" id="cd18575">
    <property type="entry name" value="ABC_6TM_bac_exporter_ABCB8_10_like"/>
    <property type="match status" value="1"/>
</dbReference>